<organism evidence="1 2">
    <name type="scientific">Tetragenococcus osmophilus</name>
    <dbReference type="NCBI Taxonomy" id="526944"/>
    <lineage>
        <taxon>Bacteria</taxon>
        <taxon>Bacillati</taxon>
        <taxon>Bacillota</taxon>
        <taxon>Bacilli</taxon>
        <taxon>Lactobacillales</taxon>
        <taxon>Enterococcaceae</taxon>
        <taxon>Tetragenococcus</taxon>
    </lineage>
</organism>
<name>A0AA37XN98_9ENTE</name>
<proteinExistence type="predicted"/>
<dbReference type="AlphaFoldDB" id="A0AA37XN98"/>
<sequence length="50" mass="5858">MREELRRIYAMCLSQRSLFFNDNTYTGKKIADFLQKNEIKASIIGKTDAK</sequence>
<evidence type="ECO:0000313" key="2">
    <source>
        <dbReference type="Proteomes" id="UP001157039"/>
    </source>
</evidence>
<protein>
    <submittedName>
        <fullName evidence="1">Uncharacterized protein</fullName>
    </submittedName>
</protein>
<comment type="caution">
    <text evidence="1">The sequence shown here is derived from an EMBL/GenBank/DDBJ whole genome shotgun (WGS) entry which is preliminary data.</text>
</comment>
<gene>
    <name evidence="1" type="ORF">GCM10025885_23120</name>
</gene>
<accession>A0AA37XN98</accession>
<dbReference type="EMBL" id="BSUW01000001">
    <property type="protein sequence ID" value="GMA73263.1"/>
    <property type="molecule type" value="Genomic_DNA"/>
</dbReference>
<dbReference type="Proteomes" id="UP001157039">
    <property type="component" value="Unassembled WGS sequence"/>
</dbReference>
<evidence type="ECO:0000313" key="1">
    <source>
        <dbReference type="EMBL" id="GMA73263.1"/>
    </source>
</evidence>
<reference evidence="1 2" key="1">
    <citation type="journal article" date="2014" name="Int. J. Syst. Evol. Microbiol.">
        <title>Complete genome sequence of Corynebacterium casei LMG S-19264T (=DSM 44701T), isolated from a smear-ripened cheese.</title>
        <authorList>
            <consortium name="US DOE Joint Genome Institute (JGI-PGF)"/>
            <person name="Walter F."/>
            <person name="Albersmeier A."/>
            <person name="Kalinowski J."/>
            <person name="Ruckert C."/>
        </authorList>
    </citation>
    <scope>NUCLEOTIDE SEQUENCE [LARGE SCALE GENOMIC DNA]</scope>
    <source>
        <strain evidence="1 2">NBRC 114545</strain>
    </source>
</reference>